<reference evidence="8" key="1">
    <citation type="submission" date="2024-02" db="EMBL/GenBank/DDBJ databases">
        <authorList>
            <consortium name="ELIXIR-Norway"/>
            <consortium name="Elixir Norway"/>
        </authorList>
    </citation>
    <scope>NUCLEOTIDE SEQUENCE</scope>
</reference>
<evidence type="ECO:0000256" key="5">
    <source>
        <dbReference type="ARBA" id="ARBA00023136"/>
    </source>
</evidence>
<dbReference type="InterPro" id="IPR037185">
    <property type="entry name" value="EmrE-like"/>
</dbReference>
<evidence type="ECO:0000313" key="9">
    <source>
        <dbReference type="Proteomes" id="UP001497512"/>
    </source>
</evidence>
<feature type="domain" description="EamA" evidence="7">
    <location>
        <begin position="18"/>
        <end position="157"/>
    </location>
</feature>
<feature type="transmembrane region" description="Helical" evidence="6">
    <location>
        <begin position="142"/>
        <end position="160"/>
    </location>
</feature>
<feature type="transmembrane region" description="Helical" evidence="6">
    <location>
        <begin position="235"/>
        <end position="256"/>
    </location>
</feature>
<feature type="transmembrane region" description="Helical" evidence="6">
    <location>
        <begin position="324"/>
        <end position="341"/>
    </location>
</feature>
<comment type="subcellular location">
    <subcellularLocation>
        <location evidence="1 6">Membrane</location>
        <topology evidence="1 6">Multi-pass membrane protein</topology>
    </subcellularLocation>
</comment>
<dbReference type="EMBL" id="OZ019895">
    <property type="protein sequence ID" value="CAK9220020.1"/>
    <property type="molecule type" value="Genomic_DNA"/>
</dbReference>
<dbReference type="InterPro" id="IPR000620">
    <property type="entry name" value="EamA_dom"/>
</dbReference>
<name>A0ABP0UGI5_9BRYO</name>
<feature type="domain" description="EamA" evidence="7">
    <location>
        <begin position="206"/>
        <end position="342"/>
    </location>
</feature>
<feature type="transmembrane region" description="Helical" evidence="6">
    <location>
        <begin position="108"/>
        <end position="130"/>
    </location>
</feature>
<evidence type="ECO:0000256" key="6">
    <source>
        <dbReference type="RuleBase" id="RU363077"/>
    </source>
</evidence>
<evidence type="ECO:0000256" key="2">
    <source>
        <dbReference type="ARBA" id="ARBA00007635"/>
    </source>
</evidence>
<evidence type="ECO:0000256" key="4">
    <source>
        <dbReference type="ARBA" id="ARBA00022989"/>
    </source>
</evidence>
<evidence type="ECO:0000313" key="8">
    <source>
        <dbReference type="EMBL" id="CAK9220020.1"/>
    </source>
</evidence>
<proteinExistence type="inferred from homology"/>
<accession>A0ABP0UGI5</accession>
<feature type="transmembrane region" description="Helical" evidence="6">
    <location>
        <begin position="300"/>
        <end position="318"/>
    </location>
</feature>
<dbReference type="InterPro" id="IPR030184">
    <property type="entry name" value="WAT1-related"/>
</dbReference>
<keyword evidence="4 6" id="KW-1133">Transmembrane helix</keyword>
<organism evidence="8 9">
    <name type="scientific">Sphagnum troendelagicum</name>
    <dbReference type="NCBI Taxonomy" id="128251"/>
    <lineage>
        <taxon>Eukaryota</taxon>
        <taxon>Viridiplantae</taxon>
        <taxon>Streptophyta</taxon>
        <taxon>Embryophyta</taxon>
        <taxon>Bryophyta</taxon>
        <taxon>Sphagnophytina</taxon>
        <taxon>Sphagnopsida</taxon>
        <taxon>Sphagnales</taxon>
        <taxon>Sphagnaceae</taxon>
        <taxon>Sphagnum</taxon>
    </lineage>
</organism>
<keyword evidence="5 6" id="KW-0472">Membrane</keyword>
<dbReference type="PANTHER" id="PTHR31218">
    <property type="entry name" value="WAT1-RELATED PROTEIN"/>
    <property type="match status" value="1"/>
</dbReference>
<gene>
    <name evidence="8" type="ORF">CSSPTR1EN2_LOCUS15089</name>
</gene>
<evidence type="ECO:0000256" key="3">
    <source>
        <dbReference type="ARBA" id="ARBA00022692"/>
    </source>
</evidence>
<feature type="transmembrane region" description="Helical" evidence="6">
    <location>
        <begin position="78"/>
        <end position="102"/>
    </location>
</feature>
<sequence length="403" mass="43429">MGTLWENRAMAADAWKAHAALLLVQLNYGAYHVIAKLALTGGINQLVFCVLRDVVALTILGPLAYMKDKGSRPALSGYFLFSFFFLGLTGIFGNQLLFTLGLNFTSPAYAAALQPAIPVFTFLLALAFGTENANWQRIDGKAKILGVLLCVAGALIMALYKGPALLGDGFSDLNLQGIAVAGKPAPEPIGWLATLLIDAGVELWHLGVVCLIGNCFCMASYIVYQAPLLSSYPALSMTAYSYLFGAGLMTLTGGFFANGLSDWTLTHTEIACVLFSGIVASALNYWLLSWSNKILGPSLVALYMPLQPLASSILSRIFLKSSLYLGSGIGGGLIVLGLYSVTWGRYKGERLALPSQRRMSDYMKGQSSLRINDPLLKVLYNRGPSHLASPSVFLSRTWHELSD</sequence>
<dbReference type="Proteomes" id="UP001497512">
    <property type="component" value="Chromosome 3"/>
</dbReference>
<protein>
    <recommendedName>
        <fullName evidence="6">WAT1-related protein</fullName>
    </recommendedName>
</protein>
<keyword evidence="9" id="KW-1185">Reference proteome</keyword>
<keyword evidence="3 6" id="KW-0812">Transmembrane</keyword>
<dbReference type="Pfam" id="PF00892">
    <property type="entry name" value="EamA"/>
    <property type="match status" value="2"/>
</dbReference>
<evidence type="ECO:0000259" key="7">
    <source>
        <dbReference type="Pfam" id="PF00892"/>
    </source>
</evidence>
<dbReference type="SUPFAM" id="SSF103481">
    <property type="entry name" value="Multidrug resistance efflux transporter EmrE"/>
    <property type="match status" value="2"/>
</dbReference>
<feature type="transmembrane region" description="Helical" evidence="6">
    <location>
        <begin position="203"/>
        <end position="223"/>
    </location>
</feature>
<comment type="similarity">
    <text evidence="2 6">Belongs to the drug/metabolite transporter (DMT) superfamily. Plant drug/metabolite exporter (P-DME) (TC 2.A.7.4) family.</text>
</comment>
<evidence type="ECO:0000256" key="1">
    <source>
        <dbReference type="ARBA" id="ARBA00004141"/>
    </source>
</evidence>
<feature type="transmembrane region" description="Helical" evidence="6">
    <location>
        <begin position="268"/>
        <end position="288"/>
    </location>
</feature>